<organism evidence="9">
    <name type="scientific">Oryza sativa subsp. japonica</name>
    <name type="common">Rice</name>
    <dbReference type="NCBI Taxonomy" id="39947"/>
    <lineage>
        <taxon>Eukaryota</taxon>
        <taxon>Viridiplantae</taxon>
        <taxon>Streptophyta</taxon>
        <taxon>Embryophyta</taxon>
        <taxon>Tracheophyta</taxon>
        <taxon>Spermatophyta</taxon>
        <taxon>Magnoliopsida</taxon>
        <taxon>Liliopsida</taxon>
        <taxon>Poales</taxon>
        <taxon>Poaceae</taxon>
        <taxon>BOP clade</taxon>
        <taxon>Oryzoideae</taxon>
        <taxon>Oryzeae</taxon>
        <taxon>Oryzinae</taxon>
        <taxon>Oryza</taxon>
        <taxon>Oryza sativa</taxon>
    </lineage>
</organism>
<dbReference type="FunFam" id="1.25.10.10:FF:000158">
    <property type="entry name" value="ARM repeat superfamily protein"/>
    <property type="match status" value="1"/>
</dbReference>
<dbReference type="GO" id="GO:0005049">
    <property type="term" value="F:nuclear export signal receptor activity"/>
    <property type="evidence" value="ECO:0007669"/>
    <property type="project" value="InterPro"/>
</dbReference>
<name>B9F9Q2_ORYSJ</name>
<dbReference type="GO" id="GO:0006886">
    <property type="term" value="P:intracellular protein transport"/>
    <property type="evidence" value="ECO:0007669"/>
    <property type="project" value="InterPro"/>
</dbReference>
<evidence type="ECO:0000256" key="3">
    <source>
        <dbReference type="ARBA" id="ARBA00009466"/>
    </source>
</evidence>
<dbReference type="GO" id="GO:0031267">
    <property type="term" value="F:small GTPase binding"/>
    <property type="evidence" value="ECO:0007669"/>
    <property type="project" value="InterPro"/>
</dbReference>
<dbReference type="Pfam" id="PF03810">
    <property type="entry name" value="IBN_N"/>
    <property type="match status" value="1"/>
</dbReference>
<dbReference type="InterPro" id="IPR001494">
    <property type="entry name" value="Importin-beta_N"/>
</dbReference>
<dbReference type="InterPro" id="IPR057947">
    <property type="entry name" value="TPR_XPO7/RBP17"/>
</dbReference>
<evidence type="ECO:0000313" key="9">
    <source>
        <dbReference type="EMBL" id="EEE59500.1"/>
    </source>
</evidence>
<dbReference type="SMART" id="SM00913">
    <property type="entry name" value="IBN_N"/>
    <property type="match status" value="1"/>
</dbReference>
<dbReference type="InterPro" id="IPR016024">
    <property type="entry name" value="ARM-type_fold"/>
</dbReference>
<keyword evidence="7" id="KW-0539">Nucleus</keyword>
<dbReference type="GO" id="GO:0005634">
    <property type="term" value="C:nucleus"/>
    <property type="evidence" value="ECO:0007669"/>
    <property type="project" value="UniProtKB-SubCell"/>
</dbReference>
<evidence type="ECO:0000256" key="4">
    <source>
        <dbReference type="ARBA" id="ARBA00022448"/>
    </source>
</evidence>
<dbReference type="PANTHER" id="PTHR12596:SF2">
    <property type="entry name" value="EXPORTIN-7 ISOFORM X1"/>
    <property type="match status" value="1"/>
</dbReference>
<dbReference type="EMBL" id="CM000140">
    <property type="protein sequence ID" value="EEE59500.1"/>
    <property type="molecule type" value="Genomic_DNA"/>
</dbReference>
<dbReference type="SUPFAM" id="SSF48371">
    <property type="entry name" value="ARM repeat"/>
    <property type="match status" value="1"/>
</dbReference>
<comment type="similarity">
    <text evidence="3">Belongs to the exportin family.</text>
</comment>
<sequence>MESLAQLELLCEKLYNSRDSAERAHAESILKCFSENSDYISQCQYILDNASTPYALMLASSSLLNQVNDRSLSLQLRLDIRNYVINYLATRGPKLQTFVIKSLIQLVCRITKFGWFDDDKFRDIVKEAADFLSLASQDHYFIGLKILYHLVGEMNQANAMPLTLHRKIACSFKDQFLLQIFQISLTSLHQLKSEVPDDFRRDPLLLALRCLSYDFVGCPVDESSEEFGTVQLPASWRPLLQDPSTVQIFFDYYKVNDTCVSKEALECLVRLASVRRSIFVEDPSRTQFLSHLMSGTKEILQTGQGLADHGNYHEFCRLLGRFKVNFQLSELLSIEFYGEWIGLVAEFTTKSLLSWQWASNSVYYLLSLWSRLVTSVPYLKGDTPSMLDETVPKITEGFITSRINSVQASFANDSSDDTLDNVDVLQEQLESLPYLCRFQYQNSSIYIINIMEPLLQAYMERSRLPAPGDANELSVIEGQLTWLVHIIAAILKIRQTIGCSQESQELIDAELAARVLQLINVTDTGVHAQRYQVLSKQRLDRAILIFVQNFRRSYVGDQAMHSSKQLYARLSELLGLNDHLVLLNVIVGKIATNLKCYAECEDVIDHTLSLFLELASGYMTGKLLLKLESTKFIIANHSRETFPFLEEYRCARSRTTFYYILGCLIFMEDTPVKFRSFMEPLLQVAVNLEATADAAFRTDVVKYAFIGLMRDLRGIAMATNSRRTYGLLFDWLYPSRMPLLLKAISLYADEPEVTTPLLKFMCEFVLNKAQRLTFDSSSPNGILLFREVSKLIVAYGSRILLLPNGTDIYGSKYKGIWISLAVLSRALCGNYVNFGVFELYGDRALADALDISLKMSLSVPLSDILAFKKLSKAFYGYIEVLFSNHITFVLNLDTNTFVHIVSTLESGLKGLDTGISTQCASAIDSLAAFYFNNFTAADGPPSPAALNLARHIGEFPTLFPQILKTLFEIIIFEDAGNQWSLSRPILSLIMISEQMFSNLRAQILASQPVDQQQRLSQCFDKLMTDVATNLEPKNRDKFTQNLTTFRHDFRVKNIQA</sequence>
<dbReference type="Proteomes" id="UP000007752">
    <property type="component" value="Chromosome 3"/>
</dbReference>
<dbReference type="InterPro" id="IPR044189">
    <property type="entry name" value="XPO4/7-like"/>
</dbReference>
<evidence type="ECO:0000256" key="1">
    <source>
        <dbReference type="ARBA" id="ARBA00004123"/>
    </source>
</evidence>
<evidence type="ECO:0000256" key="6">
    <source>
        <dbReference type="ARBA" id="ARBA00022927"/>
    </source>
</evidence>
<dbReference type="HOGENOM" id="CLU_005409_1_0_1"/>
<evidence type="ECO:0000256" key="2">
    <source>
        <dbReference type="ARBA" id="ARBA00004496"/>
    </source>
</evidence>
<accession>B9F9Q2</accession>
<keyword evidence="6" id="KW-0653">Protein transport</keyword>
<dbReference type="PANTHER" id="PTHR12596">
    <property type="entry name" value="EXPORTIN 4,7-RELATED"/>
    <property type="match status" value="1"/>
</dbReference>
<reference evidence="9" key="2">
    <citation type="submission" date="2008-12" db="EMBL/GenBank/DDBJ databases">
        <title>Improved gene annotation of the rice (Oryza sativa) genomes.</title>
        <authorList>
            <person name="Wang J."/>
            <person name="Li R."/>
            <person name="Fan W."/>
            <person name="Huang Q."/>
            <person name="Zhang J."/>
            <person name="Zhou Y."/>
            <person name="Hu Y."/>
            <person name="Zi S."/>
            <person name="Li J."/>
            <person name="Ni P."/>
            <person name="Zheng H."/>
            <person name="Zhang Y."/>
            <person name="Zhao M."/>
            <person name="Hao Q."/>
            <person name="McDermott J."/>
            <person name="Samudrala R."/>
            <person name="Kristiansen K."/>
            <person name="Wong G.K.-S."/>
        </authorList>
    </citation>
    <scope>NUCLEOTIDE SEQUENCE</scope>
</reference>
<feature type="domain" description="Importin N-terminal" evidence="8">
    <location>
        <begin position="26"/>
        <end position="90"/>
    </location>
</feature>
<dbReference type="AlphaFoldDB" id="B9F9Q2"/>
<keyword evidence="5" id="KW-0963">Cytoplasm</keyword>
<evidence type="ECO:0000256" key="5">
    <source>
        <dbReference type="ARBA" id="ARBA00022490"/>
    </source>
</evidence>
<proteinExistence type="inferred from homology"/>
<dbReference type="GO" id="GO:0005737">
    <property type="term" value="C:cytoplasm"/>
    <property type="evidence" value="ECO:0007669"/>
    <property type="project" value="UniProtKB-SubCell"/>
</dbReference>
<evidence type="ECO:0000256" key="7">
    <source>
        <dbReference type="ARBA" id="ARBA00023242"/>
    </source>
</evidence>
<comment type="subcellular location">
    <subcellularLocation>
        <location evidence="2">Cytoplasm</location>
    </subcellularLocation>
    <subcellularLocation>
        <location evidence="1">Nucleus</location>
    </subcellularLocation>
</comment>
<dbReference type="Gene3D" id="1.25.10.10">
    <property type="entry name" value="Leucine-rich Repeat Variant"/>
    <property type="match status" value="2"/>
</dbReference>
<protein>
    <recommendedName>
        <fullName evidence="8">Importin N-terminal domain-containing protein</fullName>
    </recommendedName>
</protein>
<evidence type="ECO:0000259" key="8">
    <source>
        <dbReference type="SMART" id="SM00913"/>
    </source>
</evidence>
<dbReference type="FunFam" id="1.25.10.10:FF:000263">
    <property type="entry name" value="ARM repeat superfamily protein"/>
    <property type="match status" value="1"/>
</dbReference>
<dbReference type="Pfam" id="PF25795">
    <property type="entry name" value="TPR_XPO7"/>
    <property type="match status" value="1"/>
</dbReference>
<reference evidence="9" key="1">
    <citation type="journal article" date="2005" name="PLoS Biol.">
        <title>The genomes of Oryza sativa: a history of duplications.</title>
        <authorList>
            <person name="Yu J."/>
            <person name="Wang J."/>
            <person name="Lin W."/>
            <person name="Li S."/>
            <person name="Li H."/>
            <person name="Zhou J."/>
            <person name="Ni P."/>
            <person name="Dong W."/>
            <person name="Hu S."/>
            <person name="Zeng C."/>
            <person name="Zhang J."/>
            <person name="Zhang Y."/>
            <person name="Li R."/>
            <person name="Xu Z."/>
            <person name="Li S."/>
            <person name="Li X."/>
            <person name="Zheng H."/>
            <person name="Cong L."/>
            <person name="Lin L."/>
            <person name="Yin J."/>
            <person name="Geng J."/>
            <person name="Li G."/>
            <person name="Shi J."/>
            <person name="Liu J."/>
            <person name="Lv H."/>
            <person name="Li J."/>
            <person name="Wang J."/>
            <person name="Deng Y."/>
            <person name="Ran L."/>
            <person name="Shi X."/>
            <person name="Wang X."/>
            <person name="Wu Q."/>
            <person name="Li C."/>
            <person name="Ren X."/>
            <person name="Wang J."/>
            <person name="Wang X."/>
            <person name="Li D."/>
            <person name="Liu D."/>
            <person name="Zhang X."/>
            <person name="Ji Z."/>
            <person name="Zhao W."/>
            <person name="Sun Y."/>
            <person name="Zhang Z."/>
            <person name="Bao J."/>
            <person name="Han Y."/>
            <person name="Dong L."/>
            <person name="Ji J."/>
            <person name="Chen P."/>
            <person name="Wu S."/>
            <person name="Liu J."/>
            <person name="Xiao Y."/>
            <person name="Bu D."/>
            <person name="Tan J."/>
            <person name="Yang L."/>
            <person name="Ye C."/>
            <person name="Zhang J."/>
            <person name="Xu J."/>
            <person name="Zhou Y."/>
            <person name="Yu Y."/>
            <person name="Zhang B."/>
            <person name="Zhuang S."/>
            <person name="Wei H."/>
            <person name="Liu B."/>
            <person name="Lei M."/>
            <person name="Yu H."/>
            <person name="Li Y."/>
            <person name="Xu H."/>
            <person name="Wei S."/>
            <person name="He X."/>
            <person name="Fang L."/>
            <person name="Zhang Z."/>
            <person name="Zhang Y."/>
            <person name="Huang X."/>
            <person name="Su Z."/>
            <person name="Tong W."/>
            <person name="Li J."/>
            <person name="Tong Z."/>
            <person name="Li S."/>
            <person name="Ye J."/>
            <person name="Wang L."/>
            <person name="Fang L."/>
            <person name="Lei T."/>
            <person name="Chen C."/>
            <person name="Chen H."/>
            <person name="Xu Z."/>
            <person name="Li H."/>
            <person name="Huang H."/>
            <person name="Zhang F."/>
            <person name="Xu H."/>
            <person name="Li N."/>
            <person name="Zhao C."/>
            <person name="Li S."/>
            <person name="Dong L."/>
            <person name="Huang Y."/>
            <person name="Li L."/>
            <person name="Xi Y."/>
            <person name="Qi Q."/>
            <person name="Li W."/>
            <person name="Zhang B."/>
            <person name="Hu W."/>
            <person name="Zhang Y."/>
            <person name="Tian X."/>
            <person name="Jiao Y."/>
            <person name="Liang X."/>
            <person name="Jin J."/>
            <person name="Gao L."/>
            <person name="Zheng W."/>
            <person name="Hao B."/>
            <person name="Liu S."/>
            <person name="Wang W."/>
            <person name="Yuan L."/>
            <person name="Cao M."/>
            <person name="McDermott J."/>
            <person name="Samudrala R."/>
            <person name="Wang J."/>
            <person name="Wong G.K."/>
            <person name="Yang H."/>
        </authorList>
    </citation>
    <scope>NUCLEOTIDE SEQUENCE [LARGE SCALE GENOMIC DNA]</scope>
</reference>
<gene>
    <name evidence="9" type="ORF">OsJ_11737</name>
</gene>
<keyword evidence="4" id="KW-0813">Transport</keyword>
<dbReference type="InterPro" id="IPR011989">
    <property type="entry name" value="ARM-like"/>
</dbReference>